<comment type="subcellular location">
    <subcellularLocation>
        <location evidence="1">Cytoplasm</location>
    </subcellularLocation>
</comment>
<dbReference type="STRING" id="451379.A0A158R5W1"/>
<keyword evidence="3" id="KW-1185">Reference proteome</keyword>
<evidence type="ECO:0000313" key="4">
    <source>
        <dbReference type="WBParaSite" id="SMUV_0000840901-mRNA-1"/>
    </source>
</evidence>
<keyword evidence="2" id="KW-0963">Cytoplasm</keyword>
<dbReference type="GO" id="GO:0005737">
    <property type="term" value="C:cytoplasm"/>
    <property type="evidence" value="ECO:0007669"/>
    <property type="project" value="UniProtKB-SubCell"/>
</dbReference>
<dbReference type="AlphaFoldDB" id="A0A158R5W1"/>
<dbReference type="InterPro" id="IPR036034">
    <property type="entry name" value="PDZ_sf"/>
</dbReference>
<evidence type="ECO:0000256" key="1">
    <source>
        <dbReference type="ARBA" id="ARBA00004496"/>
    </source>
</evidence>
<protein>
    <submittedName>
        <fullName evidence="4">Rubis-subs-bind domain-containing protein</fullName>
    </submittedName>
</protein>
<dbReference type="Gene3D" id="2.30.42.10">
    <property type="match status" value="1"/>
</dbReference>
<dbReference type="PANTHER" id="PTHR15963:SF5">
    <property type="entry name" value="SHORT SPINDLE 6, ISOFORM A"/>
    <property type="match status" value="1"/>
</dbReference>
<dbReference type="InterPro" id="IPR052122">
    <property type="entry name" value="Intracell_Traff_Signaling_Reg"/>
</dbReference>
<evidence type="ECO:0000313" key="3">
    <source>
        <dbReference type="Proteomes" id="UP000046393"/>
    </source>
</evidence>
<organism evidence="3 4">
    <name type="scientific">Syphacia muris</name>
    <dbReference type="NCBI Taxonomy" id="451379"/>
    <lineage>
        <taxon>Eukaryota</taxon>
        <taxon>Metazoa</taxon>
        <taxon>Ecdysozoa</taxon>
        <taxon>Nematoda</taxon>
        <taxon>Chromadorea</taxon>
        <taxon>Rhabditida</taxon>
        <taxon>Spirurina</taxon>
        <taxon>Oxyuridomorpha</taxon>
        <taxon>Oxyuroidea</taxon>
        <taxon>Oxyuridae</taxon>
        <taxon>Syphacia</taxon>
    </lineage>
</organism>
<name>A0A158R5W1_9BILA</name>
<accession>A0A158R5W1</accession>
<dbReference type="Proteomes" id="UP000046393">
    <property type="component" value="Unplaced"/>
</dbReference>
<sequence>MVKLLDEATMPNRFIDSVNIIGALQSQLAPYRSSALFEEIKLCERLNGGDDPNDKALLKVLETDQKVITNASSKARRRTVLLKKRNNHFGFTLQTYFLQKQSEYFKISYIDYVHFDGPAANAGVRPVKSCEEMRMILVFENIKERIQLIARIIRLRKLLNDKIFQLNQLDVQEQAILHRSCVANASEAIDHTKLKNVVVENHSIPISNLDCVSETADKEIKTCFSGRLLEESSEVTRF</sequence>
<evidence type="ECO:0000256" key="2">
    <source>
        <dbReference type="ARBA" id="ARBA00022490"/>
    </source>
</evidence>
<reference evidence="4" key="1">
    <citation type="submission" date="2016-04" db="UniProtKB">
        <authorList>
            <consortium name="WormBaseParasite"/>
        </authorList>
    </citation>
    <scope>IDENTIFICATION</scope>
</reference>
<proteinExistence type="predicted"/>
<dbReference type="PANTHER" id="PTHR15963">
    <property type="entry name" value="GENERAL RECEPTOR FOR PHOSPHOINOSITIDES 1-ASSOCIATED SCAFFOLD PROTEIN-RELATED"/>
    <property type="match status" value="1"/>
</dbReference>
<dbReference type="WBParaSite" id="SMUV_0000840901-mRNA-1">
    <property type="protein sequence ID" value="SMUV_0000840901-mRNA-1"/>
    <property type="gene ID" value="SMUV_0000840901"/>
</dbReference>